<dbReference type="GO" id="GO:0003677">
    <property type="term" value="F:DNA binding"/>
    <property type="evidence" value="ECO:0007669"/>
    <property type="project" value="UniProtKB-KW"/>
</dbReference>
<comment type="caution">
    <text evidence="5">The sequence shown here is derived from an EMBL/GenBank/DDBJ whole genome shotgun (WGS) entry which is preliminary data.</text>
</comment>
<organism evidence="5 6">
    <name type="scientific">Scopulibacillus darangshiensis</name>
    <dbReference type="NCBI Taxonomy" id="442528"/>
    <lineage>
        <taxon>Bacteria</taxon>
        <taxon>Bacillati</taxon>
        <taxon>Bacillota</taxon>
        <taxon>Bacilli</taxon>
        <taxon>Bacillales</taxon>
        <taxon>Sporolactobacillaceae</taxon>
        <taxon>Scopulibacillus</taxon>
    </lineage>
</organism>
<dbReference type="GO" id="GO:0003700">
    <property type="term" value="F:DNA-binding transcription factor activity"/>
    <property type="evidence" value="ECO:0007669"/>
    <property type="project" value="InterPro"/>
</dbReference>
<accession>A0A4R2NP60</accession>
<dbReference type="InterPro" id="IPR011711">
    <property type="entry name" value="GntR_C"/>
</dbReference>
<dbReference type="PANTHER" id="PTHR43537:SF45">
    <property type="entry name" value="GNTR FAMILY REGULATORY PROTEIN"/>
    <property type="match status" value="1"/>
</dbReference>
<evidence type="ECO:0000259" key="4">
    <source>
        <dbReference type="PROSITE" id="PS50949"/>
    </source>
</evidence>
<dbReference type="Gene3D" id="1.20.120.530">
    <property type="entry name" value="GntR ligand-binding domain-like"/>
    <property type="match status" value="1"/>
</dbReference>
<dbReference type="OrthoDB" id="114741at2"/>
<dbReference type="Gene3D" id="1.10.10.10">
    <property type="entry name" value="Winged helix-like DNA-binding domain superfamily/Winged helix DNA-binding domain"/>
    <property type="match status" value="1"/>
</dbReference>
<proteinExistence type="predicted"/>
<keyword evidence="2" id="KW-0238">DNA-binding</keyword>
<keyword evidence="1" id="KW-0805">Transcription regulation</keyword>
<gene>
    <name evidence="5" type="ORF">EV207_13037</name>
</gene>
<evidence type="ECO:0000313" key="5">
    <source>
        <dbReference type="EMBL" id="TCP23517.1"/>
    </source>
</evidence>
<dbReference type="RefSeq" id="WP_132747321.1">
    <property type="nucleotide sequence ID" value="NZ_SLXK01000030.1"/>
</dbReference>
<name>A0A4R2NP60_9BACL</name>
<protein>
    <submittedName>
        <fullName evidence="5">GntR family transcriptional regulator</fullName>
    </submittedName>
</protein>
<dbReference type="EMBL" id="SLXK01000030">
    <property type="protein sequence ID" value="TCP23517.1"/>
    <property type="molecule type" value="Genomic_DNA"/>
</dbReference>
<dbReference type="InterPro" id="IPR008920">
    <property type="entry name" value="TF_FadR/GntR_C"/>
</dbReference>
<dbReference type="SMART" id="SM00895">
    <property type="entry name" value="FCD"/>
    <property type="match status" value="1"/>
</dbReference>
<evidence type="ECO:0000256" key="2">
    <source>
        <dbReference type="ARBA" id="ARBA00023125"/>
    </source>
</evidence>
<sequence>MGKLLQSSKQIYKTKQEYVYQTLRDAIMHCELMPGEKLVIKNIADQLSVSTIPVREALQLLHTEELVNYSPHVGTIVTPISKSDIIEAFTVKEGLETAAVRIAVEKATKEDLAKLKKQLEAMDDFLEKKNHEDWGGLNRQFHLAITDITSMSMLKEMHVKVLNKWDRIRRYYFHEVLAHRHVQSQKEHYAIVDAMASEKSKEAEQWIRKHNLNALHDYMRHIG</sequence>
<dbReference type="Pfam" id="PF07729">
    <property type="entry name" value="FCD"/>
    <property type="match status" value="1"/>
</dbReference>
<dbReference type="SUPFAM" id="SSF48008">
    <property type="entry name" value="GntR ligand-binding domain-like"/>
    <property type="match status" value="1"/>
</dbReference>
<dbReference type="PROSITE" id="PS50949">
    <property type="entry name" value="HTH_GNTR"/>
    <property type="match status" value="1"/>
</dbReference>
<evidence type="ECO:0000256" key="3">
    <source>
        <dbReference type="ARBA" id="ARBA00023163"/>
    </source>
</evidence>
<dbReference type="InterPro" id="IPR000524">
    <property type="entry name" value="Tscrpt_reg_HTH_GntR"/>
</dbReference>
<dbReference type="Pfam" id="PF00392">
    <property type="entry name" value="GntR"/>
    <property type="match status" value="1"/>
</dbReference>
<dbReference type="Proteomes" id="UP000295416">
    <property type="component" value="Unassembled WGS sequence"/>
</dbReference>
<feature type="domain" description="HTH gntR-type" evidence="4">
    <location>
        <begin position="13"/>
        <end position="80"/>
    </location>
</feature>
<dbReference type="CDD" id="cd07377">
    <property type="entry name" value="WHTH_GntR"/>
    <property type="match status" value="1"/>
</dbReference>
<dbReference type="AlphaFoldDB" id="A0A4R2NP60"/>
<evidence type="ECO:0000256" key="1">
    <source>
        <dbReference type="ARBA" id="ARBA00023015"/>
    </source>
</evidence>
<keyword evidence="6" id="KW-1185">Reference proteome</keyword>
<dbReference type="SMART" id="SM00345">
    <property type="entry name" value="HTH_GNTR"/>
    <property type="match status" value="1"/>
</dbReference>
<dbReference type="InterPro" id="IPR036390">
    <property type="entry name" value="WH_DNA-bd_sf"/>
</dbReference>
<keyword evidence="3" id="KW-0804">Transcription</keyword>
<dbReference type="SUPFAM" id="SSF46785">
    <property type="entry name" value="Winged helix' DNA-binding domain"/>
    <property type="match status" value="1"/>
</dbReference>
<dbReference type="PANTHER" id="PTHR43537">
    <property type="entry name" value="TRANSCRIPTIONAL REGULATOR, GNTR FAMILY"/>
    <property type="match status" value="1"/>
</dbReference>
<dbReference type="InterPro" id="IPR036388">
    <property type="entry name" value="WH-like_DNA-bd_sf"/>
</dbReference>
<reference evidence="5 6" key="1">
    <citation type="submission" date="2019-03" db="EMBL/GenBank/DDBJ databases">
        <title>Genomic Encyclopedia of Type Strains, Phase IV (KMG-IV): sequencing the most valuable type-strain genomes for metagenomic binning, comparative biology and taxonomic classification.</title>
        <authorList>
            <person name="Goeker M."/>
        </authorList>
    </citation>
    <scope>NUCLEOTIDE SEQUENCE [LARGE SCALE GENOMIC DNA]</scope>
    <source>
        <strain evidence="5 6">DSM 19377</strain>
    </source>
</reference>
<evidence type="ECO:0000313" key="6">
    <source>
        <dbReference type="Proteomes" id="UP000295416"/>
    </source>
</evidence>